<dbReference type="EMBL" id="UZAI01018530">
    <property type="protein sequence ID" value="VDP37843.1"/>
    <property type="molecule type" value="Genomic_DNA"/>
</dbReference>
<protein>
    <submittedName>
        <fullName evidence="1">Uncharacterized protein</fullName>
    </submittedName>
</protein>
<reference evidence="1 2" key="1">
    <citation type="submission" date="2018-11" db="EMBL/GenBank/DDBJ databases">
        <authorList>
            <consortium name="Pathogen Informatics"/>
        </authorList>
    </citation>
    <scope>NUCLEOTIDE SEQUENCE [LARGE SCALE GENOMIC DNA]</scope>
    <source>
        <strain evidence="1 2">Zambia</strain>
    </source>
</reference>
<name>A0A183MY60_9TREM</name>
<keyword evidence="2" id="KW-1185">Reference proteome</keyword>
<evidence type="ECO:0000313" key="1">
    <source>
        <dbReference type="EMBL" id="VDP37843.1"/>
    </source>
</evidence>
<accession>A0A183MY60</accession>
<organism evidence="1 2">
    <name type="scientific">Schistosoma margrebowiei</name>
    <dbReference type="NCBI Taxonomy" id="48269"/>
    <lineage>
        <taxon>Eukaryota</taxon>
        <taxon>Metazoa</taxon>
        <taxon>Spiralia</taxon>
        <taxon>Lophotrochozoa</taxon>
        <taxon>Platyhelminthes</taxon>
        <taxon>Trematoda</taxon>
        <taxon>Digenea</taxon>
        <taxon>Strigeidida</taxon>
        <taxon>Schistosomatoidea</taxon>
        <taxon>Schistosomatidae</taxon>
        <taxon>Schistosoma</taxon>
    </lineage>
</organism>
<dbReference type="Proteomes" id="UP000277204">
    <property type="component" value="Unassembled WGS sequence"/>
</dbReference>
<evidence type="ECO:0000313" key="2">
    <source>
        <dbReference type="Proteomes" id="UP000277204"/>
    </source>
</evidence>
<dbReference type="AlphaFoldDB" id="A0A183MY60"/>
<gene>
    <name evidence="1" type="ORF">SMRZ_LOCUS20985</name>
</gene>
<sequence length="84" mass="9780">MAIRQIKSGKAAEPDNVQTEALNNFKKPTTAEKQKHFCKLAGPLKVYMVSDLESISQQHKHMFSLFYETSNNHFFYIQMRITDQ</sequence>
<proteinExistence type="predicted"/>